<keyword evidence="3" id="KW-1185">Reference proteome</keyword>
<evidence type="ECO:0000313" key="3">
    <source>
        <dbReference type="Proteomes" id="UP000654918"/>
    </source>
</evidence>
<proteinExistence type="predicted"/>
<organism evidence="2 3">
    <name type="scientific">Colletotrichum plurivorum</name>
    <dbReference type="NCBI Taxonomy" id="2175906"/>
    <lineage>
        <taxon>Eukaryota</taxon>
        <taxon>Fungi</taxon>
        <taxon>Dikarya</taxon>
        <taxon>Ascomycota</taxon>
        <taxon>Pezizomycotina</taxon>
        <taxon>Sordariomycetes</taxon>
        <taxon>Hypocreomycetidae</taxon>
        <taxon>Glomerellales</taxon>
        <taxon>Glomerellaceae</taxon>
        <taxon>Colletotrichum</taxon>
        <taxon>Colletotrichum orchidearum species complex</taxon>
    </lineage>
</organism>
<feature type="compositionally biased region" description="Polar residues" evidence="1">
    <location>
        <begin position="25"/>
        <end position="41"/>
    </location>
</feature>
<comment type="caution">
    <text evidence="2">The sequence shown here is derived from an EMBL/GenBank/DDBJ whole genome shotgun (WGS) entry which is preliminary data.</text>
</comment>
<reference evidence="2" key="1">
    <citation type="journal article" date="2020" name="Phytopathology">
        <title>Genome Sequence Resources of Colletotrichum truncatum, C. plurivorum, C. musicola, and C. sojae: Four Species Pathogenic to Soybean (Glycine max).</title>
        <authorList>
            <person name="Rogerio F."/>
            <person name="Boufleur T.R."/>
            <person name="Ciampi-Guillardi M."/>
            <person name="Sukno S.A."/>
            <person name="Thon M.R."/>
            <person name="Massola Junior N.S."/>
            <person name="Baroncelli R."/>
        </authorList>
    </citation>
    <scope>NUCLEOTIDE SEQUENCE</scope>
    <source>
        <strain evidence="2">LFN00145</strain>
    </source>
</reference>
<protein>
    <submittedName>
        <fullName evidence="2">Uncharacterized protein</fullName>
    </submittedName>
</protein>
<dbReference type="AlphaFoldDB" id="A0A8H6N608"/>
<name>A0A8H6N608_9PEZI</name>
<sequence>MSFKLSAWKQLPGKTIATDEKRAENGSNAQRPTQPGLTEAQSRAPPRPDPDRPTDRSVPPAALFEWNLELLFATSLR</sequence>
<evidence type="ECO:0000313" key="2">
    <source>
        <dbReference type="EMBL" id="KAF6820923.1"/>
    </source>
</evidence>
<accession>A0A8H6N608</accession>
<feature type="compositionally biased region" description="Basic and acidic residues" evidence="1">
    <location>
        <begin position="46"/>
        <end position="55"/>
    </location>
</feature>
<evidence type="ECO:0000256" key="1">
    <source>
        <dbReference type="SAM" id="MobiDB-lite"/>
    </source>
</evidence>
<dbReference type="Proteomes" id="UP000654918">
    <property type="component" value="Unassembled WGS sequence"/>
</dbReference>
<feature type="region of interest" description="Disordered" evidence="1">
    <location>
        <begin position="1"/>
        <end position="60"/>
    </location>
</feature>
<dbReference type="EMBL" id="WIGO01000265">
    <property type="protein sequence ID" value="KAF6820923.1"/>
    <property type="molecule type" value="Genomic_DNA"/>
</dbReference>
<gene>
    <name evidence="2" type="ORF">CPLU01_12614</name>
</gene>